<dbReference type="GO" id="GO:0044423">
    <property type="term" value="C:virion component"/>
    <property type="evidence" value="ECO:0007669"/>
    <property type="project" value="UniProtKB-KW"/>
</dbReference>
<sequence>MERYTDLVISKIPELGFTNLLSHIYSLAGLYCNIDVSKFLTNCNGYVVEKYDKSTTAGKVSCIPIGMMLELVESGHLSRPDSSDELDQKKELTDELKTRFHSIYAVCELPTSIPLAYFFKSRVREKVSKAIDFSHMDLKIDDLSRKGKHTGENPKVVKMKIEPERGAWMRNRSIKNLFSQFAFGSEVAYIGQFDMRFLNSFAIHEKLDAFMHKHILSYILKDKIKSSTSRFVMYVFCYLSHWKCVIYDKEQCLVSF</sequence>
<organism evidence="6">
    <name type="scientific">Vaccinia virus</name>
    <name type="common">VACV</name>
    <name type="synonym">Orthopoxvirus vaccinia</name>
    <dbReference type="NCBI Taxonomy" id="10245"/>
    <lineage>
        <taxon>Viruses</taxon>
        <taxon>Varidnaviria</taxon>
        <taxon>Bamfordvirae</taxon>
        <taxon>Nucleocytoviricota</taxon>
        <taxon>Pokkesviricetes</taxon>
        <taxon>Chitovirales</taxon>
        <taxon>Poxviridae</taxon>
        <taxon>Chordopoxvirinae</taxon>
        <taxon>Orthopoxvirus</taxon>
    </lineage>
</organism>
<keyword evidence="2" id="KW-0645">Protease</keyword>
<protein>
    <submittedName>
        <fullName evidence="6">Virion core proteinase</fullName>
    </submittedName>
</protein>
<proteinExistence type="predicted"/>
<dbReference type="InterPro" id="IPR004970">
    <property type="entry name" value="Peptidase_C57"/>
</dbReference>
<name>A0A2I6J162_VACCV</name>
<dbReference type="Pfam" id="PF03290">
    <property type="entry name" value="Peptidase_C57"/>
    <property type="match status" value="1"/>
</dbReference>
<dbReference type="EMBL" id="MG012795">
    <property type="protein sequence ID" value="AUL80191.1"/>
    <property type="molecule type" value="Genomic_DNA"/>
</dbReference>
<keyword evidence="5" id="KW-0946">Virion</keyword>
<dbReference type="GO" id="GO:0008234">
    <property type="term" value="F:cysteine-type peptidase activity"/>
    <property type="evidence" value="ECO:0007669"/>
    <property type="project" value="UniProtKB-KW"/>
</dbReference>
<keyword evidence="4" id="KW-0788">Thiol protease</keyword>
<evidence type="ECO:0000313" key="6">
    <source>
        <dbReference type="EMBL" id="AUL80191.1"/>
    </source>
</evidence>
<reference evidence="6" key="1">
    <citation type="journal article" date="2018" name="Emerg. Infect. Dis.">
        <title>Ocular Vaccinia Infection in Dairy Worker, Brazil.</title>
        <authorList>
            <person name="Teixeira Lima M."/>
            <person name="Pereira Oliveira G."/>
            <person name="Bretas de Oliveira D."/>
            <person name="Mesquita Vaz S."/>
            <person name="de Souza Trindade G."/>
            <person name="Santos Abrahao J."/>
            <person name="Geessien Kroon E."/>
        </authorList>
    </citation>
    <scope>NUCLEOTIDE SEQUENCE [LARGE SCALE GENOMIC DNA]</scope>
    <source>
        <strain evidence="6">CEyV1</strain>
    </source>
</reference>
<evidence type="ECO:0000256" key="3">
    <source>
        <dbReference type="ARBA" id="ARBA00022801"/>
    </source>
</evidence>
<evidence type="ECO:0000256" key="2">
    <source>
        <dbReference type="ARBA" id="ARBA00022670"/>
    </source>
</evidence>
<dbReference type="Proteomes" id="UP000270450">
    <property type="component" value="Segment"/>
</dbReference>
<comment type="subcellular location">
    <subcellularLocation>
        <location evidence="1">Virion</location>
    </subcellularLocation>
</comment>
<evidence type="ECO:0000256" key="5">
    <source>
        <dbReference type="ARBA" id="ARBA00022844"/>
    </source>
</evidence>
<evidence type="ECO:0000256" key="4">
    <source>
        <dbReference type="ARBA" id="ARBA00022807"/>
    </source>
</evidence>
<keyword evidence="3" id="KW-0378">Hydrolase</keyword>
<dbReference type="GO" id="GO:0006508">
    <property type="term" value="P:proteolysis"/>
    <property type="evidence" value="ECO:0007669"/>
    <property type="project" value="UniProtKB-KW"/>
</dbReference>
<evidence type="ECO:0000256" key="1">
    <source>
        <dbReference type="ARBA" id="ARBA00004328"/>
    </source>
</evidence>
<accession>A0A2I6J162</accession>